<dbReference type="InterPro" id="IPR043502">
    <property type="entry name" value="DNA/RNA_pol_sf"/>
</dbReference>
<evidence type="ECO:0000256" key="3">
    <source>
        <dbReference type="ARBA" id="ARBA00005755"/>
    </source>
</evidence>
<comment type="cofactor">
    <cofactor evidence="1 20">
        <name>[4Fe-4S] cluster</name>
        <dbReference type="ChEBI" id="CHEBI:49883"/>
    </cofactor>
</comment>
<dbReference type="GO" id="GO:0051539">
    <property type="term" value="F:4 iron, 4 sulfur cluster binding"/>
    <property type="evidence" value="ECO:0007669"/>
    <property type="project" value="UniProtKB-KW"/>
</dbReference>
<comment type="caution">
    <text evidence="27">The sequence shown here is derived from an EMBL/GenBank/DDBJ whole genome shotgun (WGS) entry which is preliminary data.</text>
</comment>
<comment type="subunit">
    <text evidence="19">Forms DNA polymerase zeta with REV7.</text>
</comment>
<evidence type="ECO:0000256" key="19">
    <source>
        <dbReference type="ARBA" id="ARBA00066055"/>
    </source>
</evidence>
<proteinExistence type="inferred from homology"/>
<dbReference type="GO" id="GO:0006260">
    <property type="term" value="P:DNA replication"/>
    <property type="evidence" value="ECO:0007669"/>
    <property type="project" value="UniProtKB-KW"/>
</dbReference>
<evidence type="ECO:0000256" key="21">
    <source>
        <dbReference type="SAM" id="MobiDB-lite"/>
    </source>
</evidence>
<evidence type="ECO:0000256" key="14">
    <source>
        <dbReference type="ARBA" id="ARBA00023014"/>
    </source>
</evidence>
<evidence type="ECO:0000259" key="24">
    <source>
        <dbReference type="Pfam" id="PF14260"/>
    </source>
</evidence>
<evidence type="ECO:0000256" key="17">
    <source>
        <dbReference type="ARBA" id="ARBA00023242"/>
    </source>
</evidence>
<keyword evidence="16" id="KW-0234">DNA repair</keyword>
<dbReference type="Pfam" id="PF00136">
    <property type="entry name" value="DNA_pol_B"/>
    <property type="match status" value="1"/>
</dbReference>
<dbReference type="GO" id="GO:0003677">
    <property type="term" value="F:DNA binding"/>
    <property type="evidence" value="ECO:0007669"/>
    <property type="project" value="UniProtKB-KW"/>
</dbReference>
<dbReference type="InterPro" id="IPR006172">
    <property type="entry name" value="DNA-dir_DNA_pol_B"/>
</dbReference>
<protein>
    <recommendedName>
        <fullName evidence="20">DNA polymerase</fullName>
        <ecNumber evidence="20">2.7.7.7</ecNumber>
    </recommendedName>
</protein>
<dbReference type="EMBL" id="JAKUCV010005594">
    <property type="protein sequence ID" value="KAJ4830596.1"/>
    <property type="molecule type" value="Genomic_DNA"/>
</dbReference>
<evidence type="ECO:0000256" key="11">
    <source>
        <dbReference type="ARBA" id="ARBA00022833"/>
    </source>
</evidence>
<keyword evidence="5 20" id="KW-0808">Transferase</keyword>
<evidence type="ECO:0000256" key="13">
    <source>
        <dbReference type="ARBA" id="ARBA00023004"/>
    </source>
</evidence>
<organism evidence="27 28">
    <name type="scientific">Turnera subulata</name>
    <dbReference type="NCBI Taxonomy" id="218843"/>
    <lineage>
        <taxon>Eukaryota</taxon>
        <taxon>Viridiplantae</taxon>
        <taxon>Streptophyta</taxon>
        <taxon>Embryophyta</taxon>
        <taxon>Tracheophyta</taxon>
        <taxon>Spermatophyta</taxon>
        <taxon>Magnoliopsida</taxon>
        <taxon>eudicotyledons</taxon>
        <taxon>Gunneridae</taxon>
        <taxon>Pentapetalae</taxon>
        <taxon>rosids</taxon>
        <taxon>fabids</taxon>
        <taxon>Malpighiales</taxon>
        <taxon>Passifloraceae</taxon>
        <taxon>Turnera</taxon>
    </lineage>
</organism>
<dbReference type="GO" id="GO:0003887">
    <property type="term" value="F:DNA-directed DNA polymerase activity"/>
    <property type="evidence" value="ECO:0007669"/>
    <property type="project" value="UniProtKB-KW"/>
</dbReference>
<reference evidence="27" key="1">
    <citation type="submission" date="2022-02" db="EMBL/GenBank/DDBJ databases">
        <authorList>
            <person name="Henning P.M."/>
            <person name="McCubbin A.G."/>
            <person name="Shore J.S."/>
        </authorList>
    </citation>
    <scope>NUCLEOTIDE SEQUENCE</scope>
    <source>
        <strain evidence="27">F60SS</strain>
        <tissue evidence="27">Leaves</tissue>
    </source>
</reference>
<evidence type="ECO:0000256" key="18">
    <source>
        <dbReference type="ARBA" id="ARBA00049244"/>
    </source>
</evidence>
<keyword evidence="9" id="KW-0227">DNA damage</keyword>
<dbReference type="EC" id="2.7.7.7" evidence="20"/>
<keyword evidence="6 20" id="KW-0548">Nucleotidyltransferase</keyword>
<gene>
    <name evidence="27" type="ORF">Tsubulata_028640</name>
</gene>
<dbReference type="OrthoDB" id="2414538at2759"/>
<dbReference type="InterPro" id="IPR025687">
    <property type="entry name" value="Znf-C4pol"/>
</dbReference>
<keyword evidence="8 20" id="KW-0479">Metal-binding</keyword>
<evidence type="ECO:0000313" key="28">
    <source>
        <dbReference type="Proteomes" id="UP001141552"/>
    </source>
</evidence>
<evidence type="ECO:0000256" key="2">
    <source>
        <dbReference type="ARBA" id="ARBA00004123"/>
    </source>
</evidence>
<dbReference type="GO" id="GO:0008270">
    <property type="term" value="F:zinc ion binding"/>
    <property type="evidence" value="ECO:0007669"/>
    <property type="project" value="UniProtKB-KW"/>
</dbReference>
<dbReference type="PANTHER" id="PTHR45812">
    <property type="entry name" value="DNA POLYMERASE ZETA CATALYTIC SUBUNIT"/>
    <property type="match status" value="1"/>
</dbReference>
<evidence type="ECO:0000256" key="9">
    <source>
        <dbReference type="ARBA" id="ARBA00022763"/>
    </source>
</evidence>
<dbReference type="Gene3D" id="3.30.420.10">
    <property type="entry name" value="Ribonuclease H-like superfamily/Ribonuclease H"/>
    <property type="match status" value="1"/>
</dbReference>
<dbReference type="InterPro" id="IPR036397">
    <property type="entry name" value="RNaseH_sf"/>
</dbReference>
<dbReference type="PROSITE" id="PS00116">
    <property type="entry name" value="DNA_POLYMERASE_B"/>
    <property type="match status" value="1"/>
</dbReference>
<evidence type="ECO:0000256" key="1">
    <source>
        <dbReference type="ARBA" id="ARBA00001966"/>
    </source>
</evidence>
<keyword evidence="7 20" id="KW-0235">DNA replication</keyword>
<dbReference type="InterPro" id="IPR006134">
    <property type="entry name" value="DNA-dir_DNA_pol_B_multi_dom"/>
</dbReference>
<dbReference type="CDD" id="cd05778">
    <property type="entry name" value="DNA_polB_zeta_exo"/>
    <property type="match status" value="1"/>
</dbReference>
<evidence type="ECO:0000256" key="5">
    <source>
        <dbReference type="ARBA" id="ARBA00022679"/>
    </source>
</evidence>
<evidence type="ECO:0000256" key="4">
    <source>
        <dbReference type="ARBA" id="ARBA00022485"/>
    </source>
</evidence>
<evidence type="ECO:0000256" key="6">
    <source>
        <dbReference type="ARBA" id="ARBA00022695"/>
    </source>
</evidence>
<dbReference type="Gene3D" id="3.90.1600.10">
    <property type="entry name" value="Palm domain of DNA polymerase"/>
    <property type="match status" value="1"/>
</dbReference>
<evidence type="ECO:0000313" key="27">
    <source>
        <dbReference type="EMBL" id="KAJ4830596.1"/>
    </source>
</evidence>
<feature type="domain" description="C4-type zinc-finger of DNA polymerase delta" evidence="24">
    <location>
        <begin position="1766"/>
        <end position="1839"/>
    </location>
</feature>
<evidence type="ECO:0000256" key="10">
    <source>
        <dbReference type="ARBA" id="ARBA00022771"/>
    </source>
</evidence>
<keyword evidence="28" id="KW-1185">Reference proteome</keyword>
<dbReference type="SUPFAM" id="SSF53098">
    <property type="entry name" value="Ribonuclease H-like"/>
    <property type="match status" value="1"/>
</dbReference>
<reference evidence="27" key="2">
    <citation type="journal article" date="2023" name="Plants (Basel)">
        <title>Annotation of the Turnera subulata (Passifloraceae) Draft Genome Reveals the S-Locus Evolved after the Divergence of Turneroideae from Passifloroideae in a Stepwise Manner.</title>
        <authorList>
            <person name="Henning P.M."/>
            <person name="Roalson E.H."/>
            <person name="Mir W."/>
            <person name="McCubbin A.G."/>
            <person name="Shore J.S."/>
        </authorList>
    </citation>
    <scope>NUCLEOTIDE SEQUENCE</scope>
    <source>
        <strain evidence="27">F60SS</strain>
    </source>
</reference>
<feature type="compositionally biased region" description="Polar residues" evidence="21">
    <location>
        <begin position="963"/>
        <end position="976"/>
    </location>
</feature>
<dbReference type="GO" id="GO:0016035">
    <property type="term" value="C:zeta DNA polymerase complex"/>
    <property type="evidence" value="ECO:0007669"/>
    <property type="project" value="InterPro"/>
</dbReference>
<feature type="region of interest" description="Disordered" evidence="21">
    <location>
        <begin position="959"/>
        <end position="982"/>
    </location>
</feature>
<keyword evidence="14 20" id="KW-0411">Iron-sulfur</keyword>
<dbReference type="PANTHER" id="PTHR45812:SF1">
    <property type="entry name" value="DNA POLYMERASE ZETA CATALYTIC SUBUNIT"/>
    <property type="match status" value="1"/>
</dbReference>
<keyword evidence="4 20" id="KW-0004">4Fe-4S</keyword>
<evidence type="ECO:0000256" key="8">
    <source>
        <dbReference type="ARBA" id="ARBA00022723"/>
    </source>
</evidence>
<dbReference type="GO" id="GO:0042276">
    <property type="term" value="P:error-prone translesion synthesis"/>
    <property type="evidence" value="ECO:0007669"/>
    <property type="project" value="TreeGrafter"/>
</dbReference>
<dbReference type="SUPFAM" id="SSF56672">
    <property type="entry name" value="DNA/RNA polymerases"/>
    <property type="match status" value="1"/>
</dbReference>
<dbReference type="InterPro" id="IPR030559">
    <property type="entry name" value="PolZ_Rev3"/>
</dbReference>
<dbReference type="InterPro" id="IPR006133">
    <property type="entry name" value="DNA-dir_DNA_pol_B_exonuc"/>
</dbReference>
<sequence length="1867" mass="206200">MADSQSPTPPVFSVRIVSIDYYTAPPIPSVDICYSSFQGGKVKEVPVIRVYGSTPAGQKTCLHIHGAFPYFYVPCSDIPISSNKPGDASYTDTIALALEKALKLKGNAGSKRQHVHGCSLVRAKRFYGYHSSEEYHPHDVSRAASLLLGGAVLGKSLQPHESHIPFLLQFLVDYNLYGMGHVHLSKMKFRNPVPDVFTRRKYEYGGNNGQEMHKITCTPPDFQADLAGGGCLGSPVWISTAIPGDWTWKFSGEVDAPSHQELDHVKRQSICELEGDATVNDIINQQLKTYTSLSQTHSDVKMVQSLIAIWEEEYERTGVREAAIPPDLGKPLPEDVLKTLSPDLAFARKLTELCISPEENLSVSETSVKAQQSSTPFTAEENLVGHENVNSDDANGGSVKCSVETDFTVSLSLQGSICESEKGAEPAERDDSHVALVTVSDTQSPEVIGTFNSKNLFLLVFLIFFFLTCCYGEPHVSCNPFVFRASDNEAMALLRWLATSQAAEDINSDDDLVRETVLSPLLPAATIDMILEKANTDYESESQKECQDILDTIDDFINSEGSKQNTSHSADISHYPQISTEEKNRLVDVCQSPRPGLVGNSTNLQIKDERKRYFQHQVSRTGGSIIGKRKRKNSLWCSLPLSLMDTATDDSEGGSSDMADIRVSASKTCEDTSIGDSEKGNCSDAFVKNAEGEASESGMLVKCSVRDLMRKKRCHRVVQQDEGFLGVKRVQLEGPQERNIILPKQLNFCTHDDDELAESSFGFGPLATEEKTEILGGNVFKTPLESGSDDPLKGAIEPFSVDSQTNELQRPSNPEKDSAVSITHCETNTGKEDTASNVFTSEVDLISGKRLELMEAVSPSSRLFALNSHERRSSTSNNIPNKNVIGGALSTDATYLQETLSIAKHKIGCSGTMTESMQGEPVDLISMTFCKKPPKADWKDGPPVDASFSNSSACRPPLFEVNNGVSDSSETGSRSSLPADGERFPTGSGLACHFIPMLDEVQQETNRNVNGESQYCHNDVQKALQTEGNTSELNRCTYSTVDASQISGPDGSSRPTPLSQMGFRDPASFGAGQQLTLLSVEIQAESRGNLRPDPRVDAIQVVALVFQDDDHSYVNTFVLLVSKTEAFQRSIDGIFGCKVLAFSEEKQLFSHFTRLIGSFDPDILLGWDVQGSSLGFLAERAAYLGIGLLNNISRTPAEMNLHHGDAEVSERGIPDAMLPESLIADSTVVDDAIIEDEWGRTHASGLHVGGRIVLNIWRLMRGEVKLNMYTMEAVSDAVLRRKIPSIPCKVLRRWFSSGSGQARYRCIEYVTARAKLNLEIMSHLDMINRTSELARVFGIDFFSVLSRGSQYRVESMLLRLAHTQNYIAVSPGSQQVASQPAMECLPLVMEPESSFYADPVRKGVLPRLLEEILATRIMVKQAMKKLTPPQQVLHRIFNARQLALKLIANVTYGYTAAGFSGRMPCAELADSIVQCGRSTLEKAISLVNANDRWKARVIYGDTDSMFVLLKGRTVKESFQVGREIASAVTAINPDPVTLKLEKVYHPCFLLTKKRYVGYSYETDDQIAPTFDAKGIETVRRDTCAAVAKMMEQSLRLFFEHQEISEIKTYLQRQWRRILSGRVSLQDFVFAKEVRLGTYSERGSSLPPAAIVATKAMRADPRAEPRYAERVPYVVIHGEPGARLIDMVVDPLDLLAIDSPFRLNDIYYITKQIIPALQRVFGLVGADLNQWLSEMPRPARETLAKRPSYASNLQRTRIDYYYLSKHCVLCGELVQASSHICNKCSQREAAVATAVIGRTSKLEREMQHLVAICRHCGGGDWLVESGVKCTSLACSVFYERRKVQKELQGLSAVATEKGFYPKCMAEWF</sequence>
<comment type="subcellular location">
    <subcellularLocation>
        <location evidence="2 20">Nucleus</location>
    </subcellularLocation>
</comment>
<keyword evidence="11 20" id="KW-0862">Zinc</keyword>
<dbReference type="InterPro" id="IPR042087">
    <property type="entry name" value="DNA_pol_B_thumb"/>
</dbReference>
<dbReference type="InterPro" id="IPR056435">
    <property type="entry name" value="DPOD/Z_N"/>
</dbReference>
<evidence type="ECO:0000259" key="22">
    <source>
        <dbReference type="Pfam" id="PF00136"/>
    </source>
</evidence>
<keyword evidence="15 20" id="KW-0238">DNA-binding</keyword>
<feature type="domain" description="DNA polymerase zeta catalytic subunit N-terminal" evidence="26">
    <location>
        <begin position="12"/>
        <end position="65"/>
    </location>
</feature>
<evidence type="ECO:0000259" key="26">
    <source>
        <dbReference type="Pfam" id="PF24065"/>
    </source>
</evidence>
<comment type="similarity">
    <text evidence="3 20">Belongs to the DNA polymerase type-B family.</text>
</comment>
<name>A0A9Q0J5R9_9ROSI</name>
<dbReference type="Pfam" id="PF24055">
    <property type="entry name" value="POL3_N"/>
    <property type="match status" value="1"/>
</dbReference>
<evidence type="ECO:0000256" key="20">
    <source>
        <dbReference type="RuleBase" id="RU000442"/>
    </source>
</evidence>
<dbReference type="Proteomes" id="UP001141552">
    <property type="component" value="Unassembled WGS sequence"/>
</dbReference>
<keyword evidence="13 20" id="KW-0408">Iron</keyword>
<feature type="domain" description="DNA-directed DNA polymerase family B exonuclease" evidence="23">
    <location>
        <begin position="1073"/>
        <end position="1196"/>
    </location>
</feature>
<dbReference type="CDD" id="cd05534">
    <property type="entry name" value="POLBc_zeta"/>
    <property type="match status" value="1"/>
</dbReference>
<feature type="domain" description="DNA polymerase delta/zeta catalytic subunit N-terminal" evidence="25">
    <location>
        <begin position="66"/>
        <end position="135"/>
    </location>
</feature>
<evidence type="ECO:0000256" key="7">
    <source>
        <dbReference type="ARBA" id="ARBA00022705"/>
    </source>
</evidence>
<feature type="domain" description="DNA-directed DNA polymerase family B multifunctional" evidence="22">
    <location>
        <begin position="1395"/>
        <end position="1720"/>
    </location>
</feature>
<keyword evidence="17 20" id="KW-0539">Nucleus</keyword>
<dbReference type="SMART" id="SM00486">
    <property type="entry name" value="POLBc"/>
    <property type="match status" value="1"/>
</dbReference>
<evidence type="ECO:0000259" key="23">
    <source>
        <dbReference type="Pfam" id="PF03104"/>
    </source>
</evidence>
<evidence type="ECO:0000259" key="25">
    <source>
        <dbReference type="Pfam" id="PF24055"/>
    </source>
</evidence>
<dbReference type="GO" id="GO:0000724">
    <property type="term" value="P:double-strand break repair via homologous recombination"/>
    <property type="evidence" value="ECO:0007669"/>
    <property type="project" value="TreeGrafter"/>
</dbReference>
<evidence type="ECO:0000256" key="12">
    <source>
        <dbReference type="ARBA" id="ARBA00022932"/>
    </source>
</evidence>
<dbReference type="FunFam" id="3.30.420.10:FF:000082">
    <property type="entry name" value="DNA polymerase"/>
    <property type="match status" value="1"/>
</dbReference>
<dbReference type="Pfam" id="PF14260">
    <property type="entry name" value="zf-C4pol"/>
    <property type="match status" value="1"/>
</dbReference>
<dbReference type="InterPro" id="IPR056447">
    <property type="entry name" value="REV3_N"/>
</dbReference>
<dbReference type="InterPro" id="IPR012337">
    <property type="entry name" value="RNaseH-like_sf"/>
</dbReference>
<dbReference type="Gene3D" id="1.10.287.690">
    <property type="entry name" value="Helix hairpin bin"/>
    <property type="match status" value="1"/>
</dbReference>
<dbReference type="InterPro" id="IPR023211">
    <property type="entry name" value="DNA_pol_palm_dom_sf"/>
</dbReference>
<evidence type="ECO:0000256" key="16">
    <source>
        <dbReference type="ARBA" id="ARBA00023204"/>
    </source>
</evidence>
<dbReference type="FunFam" id="1.10.132.60:FF:000007">
    <property type="entry name" value="DNA polymerase"/>
    <property type="match status" value="1"/>
</dbReference>
<dbReference type="Pfam" id="PF03104">
    <property type="entry name" value="DNA_pol_B_exo1"/>
    <property type="match status" value="1"/>
</dbReference>
<comment type="catalytic activity">
    <reaction evidence="18 20">
        <text>DNA(n) + a 2'-deoxyribonucleoside 5'-triphosphate = DNA(n+1) + diphosphate</text>
        <dbReference type="Rhea" id="RHEA:22508"/>
        <dbReference type="Rhea" id="RHEA-COMP:17339"/>
        <dbReference type="Rhea" id="RHEA-COMP:17340"/>
        <dbReference type="ChEBI" id="CHEBI:33019"/>
        <dbReference type="ChEBI" id="CHEBI:61560"/>
        <dbReference type="ChEBI" id="CHEBI:173112"/>
        <dbReference type="EC" id="2.7.7.7"/>
    </reaction>
</comment>
<evidence type="ECO:0000256" key="15">
    <source>
        <dbReference type="ARBA" id="ARBA00023125"/>
    </source>
</evidence>
<accession>A0A9Q0J5R9</accession>
<dbReference type="FunFam" id="1.10.287.690:FF:000002">
    <property type="entry name" value="DNA polymerase zeta"/>
    <property type="match status" value="1"/>
</dbReference>
<dbReference type="Pfam" id="PF24065">
    <property type="entry name" value="REV3_N"/>
    <property type="match status" value="1"/>
</dbReference>
<dbReference type="FunFam" id="3.30.342.10:FF:000014">
    <property type="entry name" value="DNA polymerase"/>
    <property type="match status" value="1"/>
</dbReference>
<dbReference type="Gene3D" id="1.10.132.60">
    <property type="entry name" value="DNA polymerase family B, C-terminal domain"/>
    <property type="match status" value="1"/>
</dbReference>
<keyword evidence="12 20" id="KW-0239">DNA-directed DNA polymerase</keyword>
<dbReference type="Gene3D" id="3.30.342.10">
    <property type="entry name" value="DNA Polymerase, chain B, domain 1"/>
    <property type="match status" value="1"/>
</dbReference>
<keyword evidence="10 20" id="KW-0863">Zinc-finger</keyword>
<dbReference type="InterPro" id="IPR017964">
    <property type="entry name" value="DNA-dir_DNA_pol_B_CS"/>
</dbReference>
<dbReference type="GO" id="GO:0005634">
    <property type="term" value="C:nucleus"/>
    <property type="evidence" value="ECO:0007669"/>
    <property type="project" value="UniProtKB-SubCell"/>
</dbReference>
<dbReference type="GO" id="GO:0000166">
    <property type="term" value="F:nucleotide binding"/>
    <property type="evidence" value="ECO:0007669"/>
    <property type="project" value="InterPro"/>
</dbReference>